<organism evidence="1 2">
    <name type="scientific">Campylobacter corcagiensis</name>
    <dbReference type="NCBI Taxonomy" id="1448857"/>
    <lineage>
        <taxon>Bacteria</taxon>
        <taxon>Pseudomonadati</taxon>
        <taxon>Campylobacterota</taxon>
        <taxon>Epsilonproteobacteria</taxon>
        <taxon>Campylobacterales</taxon>
        <taxon>Campylobacteraceae</taxon>
        <taxon>Campylobacter</taxon>
    </lineage>
</organism>
<keyword evidence="2" id="KW-1185">Reference proteome</keyword>
<sequence length="77" mass="8963">MKELEVYITSRSLSRSYKITVEDDFAQILKEELQGIVDHNNNLDAKDLLGAFVKKSYEKYLQTKGINEILLEIEEIK</sequence>
<dbReference type="Proteomes" id="UP000594749">
    <property type="component" value="Chromosome"/>
</dbReference>
<name>A0A7M1LDP1_9BACT</name>
<accession>A0A7M1LDP1</accession>
<proteinExistence type="predicted"/>
<dbReference type="EMBL" id="CP063078">
    <property type="protein sequence ID" value="QOQ86692.1"/>
    <property type="molecule type" value="Genomic_DNA"/>
</dbReference>
<dbReference type="OrthoDB" id="5373199at2"/>
<evidence type="ECO:0000313" key="1">
    <source>
        <dbReference type="EMBL" id="QOQ86692.1"/>
    </source>
</evidence>
<dbReference type="RefSeq" id="WP_034971777.1">
    <property type="nucleotide sequence ID" value="NZ_CP053842.1"/>
</dbReference>
<gene>
    <name evidence="1" type="ORF">IMC76_05545</name>
</gene>
<protein>
    <submittedName>
        <fullName evidence="1">Uncharacterized protein</fullName>
    </submittedName>
</protein>
<evidence type="ECO:0000313" key="2">
    <source>
        <dbReference type="Proteomes" id="UP000594749"/>
    </source>
</evidence>
<dbReference type="AlphaFoldDB" id="A0A7M1LDP1"/>
<reference evidence="1 2" key="1">
    <citation type="submission" date="2020-10" db="EMBL/GenBank/DDBJ databases">
        <title>Campylobacter and Helicobacter PacBio genomes.</title>
        <authorList>
            <person name="Lane C."/>
        </authorList>
    </citation>
    <scope>NUCLEOTIDE SEQUENCE [LARGE SCALE GENOMIC DNA]</scope>
    <source>
        <strain evidence="1 2">2016D-0077</strain>
    </source>
</reference>